<evidence type="ECO:0000313" key="12">
    <source>
        <dbReference type="Proteomes" id="UP001141259"/>
    </source>
</evidence>
<dbReference type="Gene3D" id="1.20.5.1930">
    <property type="match status" value="1"/>
</dbReference>
<keyword evidence="9" id="KW-1133">Transmembrane helix</keyword>
<keyword evidence="12" id="KW-1185">Reference proteome</keyword>
<evidence type="ECO:0000256" key="4">
    <source>
        <dbReference type="ARBA" id="ARBA00022679"/>
    </source>
</evidence>
<dbReference type="PANTHER" id="PTHR24421">
    <property type="entry name" value="NITRATE/NITRITE SENSOR PROTEIN NARX-RELATED"/>
    <property type="match status" value="1"/>
</dbReference>
<keyword evidence="5" id="KW-0547">Nucleotide-binding</keyword>
<feature type="transmembrane region" description="Helical" evidence="9">
    <location>
        <begin position="106"/>
        <end position="122"/>
    </location>
</feature>
<dbReference type="EC" id="2.7.13.3" evidence="2"/>
<dbReference type="SUPFAM" id="SSF55874">
    <property type="entry name" value="ATPase domain of HSP90 chaperone/DNA topoisomerase II/histidine kinase"/>
    <property type="match status" value="1"/>
</dbReference>
<evidence type="ECO:0000259" key="10">
    <source>
        <dbReference type="Pfam" id="PF07730"/>
    </source>
</evidence>
<feature type="transmembrane region" description="Helical" evidence="9">
    <location>
        <begin position="13"/>
        <end position="32"/>
    </location>
</feature>
<keyword evidence="3" id="KW-0597">Phosphoprotein</keyword>
<keyword evidence="4" id="KW-0808">Transferase</keyword>
<evidence type="ECO:0000256" key="3">
    <source>
        <dbReference type="ARBA" id="ARBA00022553"/>
    </source>
</evidence>
<evidence type="ECO:0000256" key="5">
    <source>
        <dbReference type="ARBA" id="ARBA00022741"/>
    </source>
</evidence>
<dbReference type="InterPro" id="IPR036890">
    <property type="entry name" value="HATPase_C_sf"/>
</dbReference>
<feature type="transmembrane region" description="Helical" evidence="9">
    <location>
        <begin position="44"/>
        <end position="63"/>
    </location>
</feature>
<dbReference type="CDD" id="cd16917">
    <property type="entry name" value="HATPase_UhpB-NarQ-NarX-like"/>
    <property type="match status" value="1"/>
</dbReference>
<comment type="caution">
    <text evidence="11">The sequence shown here is derived from an EMBL/GenBank/DDBJ whole genome shotgun (WGS) entry which is preliminary data.</text>
</comment>
<evidence type="ECO:0000256" key="2">
    <source>
        <dbReference type="ARBA" id="ARBA00012438"/>
    </source>
</evidence>
<organism evidence="11 12">
    <name type="scientific">Umezawaea endophytica</name>
    <dbReference type="NCBI Taxonomy" id="1654476"/>
    <lineage>
        <taxon>Bacteria</taxon>
        <taxon>Bacillati</taxon>
        <taxon>Actinomycetota</taxon>
        <taxon>Actinomycetes</taxon>
        <taxon>Pseudonocardiales</taxon>
        <taxon>Pseudonocardiaceae</taxon>
        <taxon>Umezawaea</taxon>
    </lineage>
</organism>
<sequence length="380" mass="41195">MGGSARRRSTRDWVVDISLFTLSTLFGLVLVVDRLAGYRMPDPAWLFPLDVVTWVAASAGLWWRRRWPVQYAAVLVLLGTFSELSALALLIALFTVAIHRPPATTMVVYALCVPSSIMNVVLRPEPDIAWQVVLAFGIVVQGAAVGWGLFIHHRRELIESLRDRAARAETEAHLRAEQVQHEVREAIAREIHDVLGHRLSLLSVHAGALEYRPDAPAADVARAAKVIRENSHQALQDLREVIGVLRAPVGELPQPTFADLAQLVAESAGANMRVSLRSAVEGDVPDTAGRTVYRIVQESLTNARKHAAGSEVDVRVSGSSGDGITVEVVNSRPFVGSSPNAEGRGLLGLAERVALAHGTLEHGVTGAGGWRISAWLPWPL</sequence>
<keyword evidence="6 11" id="KW-0418">Kinase</keyword>
<keyword evidence="9" id="KW-0472">Membrane</keyword>
<dbReference type="InterPro" id="IPR011712">
    <property type="entry name" value="Sig_transdc_His_kin_sub3_dim/P"/>
</dbReference>
<evidence type="ECO:0000313" key="11">
    <source>
        <dbReference type="EMBL" id="MCS7483992.1"/>
    </source>
</evidence>
<dbReference type="GO" id="GO:0016020">
    <property type="term" value="C:membrane"/>
    <property type="evidence" value="ECO:0007669"/>
    <property type="project" value="InterPro"/>
</dbReference>
<feature type="domain" description="Signal transduction histidine kinase subgroup 3 dimerisation and phosphoacceptor" evidence="10">
    <location>
        <begin position="184"/>
        <end position="248"/>
    </location>
</feature>
<dbReference type="Gene3D" id="3.30.565.10">
    <property type="entry name" value="Histidine kinase-like ATPase, C-terminal domain"/>
    <property type="match status" value="1"/>
</dbReference>
<keyword evidence="8" id="KW-0902">Two-component regulatory system</keyword>
<dbReference type="AlphaFoldDB" id="A0A9X3AJ39"/>
<dbReference type="GO" id="GO:0046983">
    <property type="term" value="F:protein dimerization activity"/>
    <property type="evidence" value="ECO:0007669"/>
    <property type="project" value="InterPro"/>
</dbReference>
<evidence type="ECO:0000256" key="6">
    <source>
        <dbReference type="ARBA" id="ARBA00022777"/>
    </source>
</evidence>
<comment type="catalytic activity">
    <reaction evidence="1">
        <text>ATP + protein L-histidine = ADP + protein N-phospho-L-histidine.</text>
        <dbReference type="EC" id="2.7.13.3"/>
    </reaction>
</comment>
<protein>
    <recommendedName>
        <fullName evidence="2">histidine kinase</fullName>
        <ecNumber evidence="2">2.7.13.3</ecNumber>
    </recommendedName>
</protein>
<dbReference type="PANTHER" id="PTHR24421:SF10">
    <property type="entry name" value="NITRATE_NITRITE SENSOR PROTEIN NARQ"/>
    <property type="match status" value="1"/>
</dbReference>
<gene>
    <name evidence="11" type="ORF">NZH93_44770</name>
</gene>
<dbReference type="RefSeq" id="WP_259629443.1">
    <property type="nucleotide sequence ID" value="NZ_JANYMP010000039.1"/>
</dbReference>
<evidence type="ECO:0000256" key="7">
    <source>
        <dbReference type="ARBA" id="ARBA00022840"/>
    </source>
</evidence>
<dbReference type="Proteomes" id="UP001141259">
    <property type="component" value="Unassembled WGS sequence"/>
</dbReference>
<dbReference type="GO" id="GO:0000155">
    <property type="term" value="F:phosphorelay sensor kinase activity"/>
    <property type="evidence" value="ECO:0007669"/>
    <property type="project" value="InterPro"/>
</dbReference>
<dbReference type="EMBL" id="JANYMP010000039">
    <property type="protein sequence ID" value="MCS7483992.1"/>
    <property type="molecule type" value="Genomic_DNA"/>
</dbReference>
<keyword evidence="9" id="KW-0812">Transmembrane</keyword>
<name>A0A9X3AJ39_9PSEU</name>
<dbReference type="Pfam" id="PF07730">
    <property type="entry name" value="HisKA_3"/>
    <property type="match status" value="1"/>
</dbReference>
<evidence type="ECO:0000256" key="8">
    <source>
        <dbReference type="ARBA" id="ARBA00023012"/>
    </source>
</evidence>
<keyword evidence="7" id="KW-0067">ATP-binding</keyword>
<evidence type="ECO:0000256" key="1">
    <source>
        <dbReference type="ARBA" id="ARBA00000085"/>
    </source>
</evidence>
<dbReference type="InterPro" id="IPR050482">
    <property type="entry name" value="Sensor_HK_TwoCompSys"/>
</dbReference>
<feature type="transmembrane region" description="Helical" evidence="9">
    <location>
        <begin position="69"/>
        <end position="94"/>
    </location>
</feature>
<dbReference type="GO" id="GO:0005524">
    <property type="term" value="F:ATP binding"/>
    <property type="evidence" value="ECO:0007669"/>
    <property type="project" value="UniProtKB-KW"/>
</dbReference>
<evidence type="ECO:0000256" key="9">
    <source>
        <dbReference type="SAM" id="Phobius"/>
    </source>
</evidence>
<proteinExistence type="predicted"/>
<accession>A0A9X3AJ39</accession>
<reference evidence="11" key="1">
    <citation type="submission" date="2022-08" db="EMBL/GenBank/DDBJ databases">
        <authorList>
            <person name="Tistechok S."/>
            <person name="Samborskyy M."/>
            <person name="Roman I."/>
        </authorList>
    </citation>
    <scope>NUCLEOTIDE SEQUENCE</scope>
    <source>
        <strain evidence="11">DSM 103496</strain>
    </source>
</reference>
<feature type="transmembrane region" description="Helical" evidence="9">
    <location>
        <begin position="128"/>
        <end position="150"/>
    </location>
</feature>